<keyword evidence="3" id="KW-1185">Reference proteome</keyword>
<dbReference type="EMBL" id="FOGI01000003">
    <property type="protein sequence ID" value="SER46717.1"/>
    <property type="molecule type" value="Genomic_DNA"/>
</dbReference>
<evidence type="ECO:0000256" key="1">
    <source>
        <dbReference type="SAM" id="MobiDB-lite"/>
    </source>
</evidence>
<gene>
    <name evidence="2" type="ORF">SAMN04487818_103422</name>
</gene>
<dbReference type="Proteomes" id="UP000199051">
    <property type="component" value="Unassembled WGS sequence"/>
</dbReference>
<evidence type="ECO:0000313" key="3">
    <source>
        <dbReference type="Proteomes" id="UP000199051"/>
    </source>
</evidence>
<name>A0A1H9PF07_9PSEU</name>
<sequence>MDPAERFTHLISPTSVPHLTEVLARWLWDGHQAAADLQHLREDDERGTWANPVSYGTDRYQYLVNTADSLRTEVDGIEPDRGFQSLLLKLPHAAIYPLSAPSGPHGPMGTASDLRRELLGEGEPQELALLSRRELWVDGRDLVLLPWQGNEDAGLIGLWAGMGVTRKGDGTRVTWDWLVELDLTAGEGQATLFPTTPRRPNPHTRRDLA</sequence>
<dbReference type="RefSeq" id="WP_092775958.1">
    <property type="nucleotide sequence ID" value="NZ_FOGI01000003.1"/>
</dbReference>
<evidence type="ECO:0000313" key="2">
    <source>
        <dbReference type="EMBL" id="SER46717.1"/>
    </source>
</evidence>
<reference evidence="3" key="1">
    <citation type="submission" date="2016-10" db="EMBL/GenBank/DDBJ databases">
        <authorList>
            <person name="Varghese N."/>
            <person name="Submissions S."/>
        </authorList>
    </citation>
    <scope>NUCLEOTIDE SEQUENCE [LARGE SCALE GENOMIC DNA]</scope>
    <source>
        <strain evidence="3">DSM 44260</strain>
    </source>
</reference>
<dbReference type="AlphaFoldDB" id="A0A1H9PF07"/>
<protein>
    <submittedName>
        <fullName evidence="2">Uncharacterized protein</fullName>
    </submittedName>
</protein>
<dbReference type="STRING" id="155974.SAMN04487818_103422"/>
<feature type="region of interest" description="Disordered" evidence="1">
    <location>
        <begin position="190"/>
        <end position="209"/>
    </location>
</feature>
<organism evidence="2 3">
    <name type="scientific">Actinokineospora terrae</name>
    <dbReference type="NCBI Taxonomy" id="155974"/>
    <lineage>
        <taxon>Bacteria</taxon>
        <taxon>Bacillati</taxon>
        <taxon>Actinomycetota</taxon>
        <taxon>Actinomycetes</taxon>
        <taxon>Pseudonocardiales</taxon>
        <taxon>Pseudonocardiaceae</taxon>
        <taxon>Actinokineospora</taxon>
    </lineage>
</organism>
<proteinExistence type="predicted"/>
<accession>A0A1H9PF07</accession>